<dbReference type="PANTHER" id="PTHR33887:SF4">
    <property type="entry name" value="AB2-183"/>
    <property type="match status" value="1"/>
</dbReference>
<reference evidence="1" key="3">
    <citation type="submission" date="2025-09" db="UniProtKB">
        <authorList>
            <consortium name="Ensembl"/>
        </authorList>
    </citation>
    <scope>IDENTIFICATION</scope>
</reference>
<organism evidence="1 2">
    <name type="scientific">Phocoena sinus</name>
    <name type="common">Vaquita</name>
    <dbReference type="NCBI Taxonomy" id="42100"/>
    <lineage>
        <taxon>Eukaryota</taxon>
        <taxon>Metazoa</taxon>
        <taxon>Chordata</taxon>
        <taxon>Craniata</taxon>
        <taxon>Vertebrata</taxon>
        <taxon>Euteleostomi</taxon>
        <taxon>Mammalia</taxon>
        <taxon>Eutheria</taxon>
        <taxon>Laurasiatheria</taxon>
        <taxon>Artiodactyla</taxon>
        <taxon>Whippomorpha</taxon>
        <taxon>Cetacea</taxon>
        <taxon>Odontoceti</taxon>
        <taxon>Phocoenidae</taxon>
        <taxon>Phocoena</taxon>
    </lineage>
</organism>
<evidence type="ECO:0000313" key="2">
    <source>
        <dbReference type="Proteomes" id="UP000694554"/>
    </source>
</evidence>
<dbReference type="AlphaFoldDB" id="A0A8C9CHJ0"/>
<dbReference type="Pfam" id="PF15874">
    <property type="entry name" value="Il2rg"/>
    <property type="match status" value="1"/>
</dbReference>
<reference evidence="1" key="2">
    <citation type="submission" date="2025-08" db="UniProtKB">
        <authorList>
            <consortium name="Ensembl"/>
        </authorList>
    </citation>
    <scope>IDENTIFICATION</scope>
</reference>
<reference evidence="1" key="1">
    <citation type="submission" date="2019-08" db="EMBL/GenBank/DDBJ databases">
        <title>Phocoena sinus (Vaquita) genome, mPhoSin1, primary haplotype.</title>
        <authorList>
            <person name="Morin P."/>
            <person name="Mountcastle J."/>
            <person name="Fungtammasan C."/>
            <person name="Rhie A."/>
            <person name="Rojas-Bracho L."/>
            <person name="Smith C.R."/>
            <person name="Taylor B.L."/>
            <person name="Gulland F.M.D."/>
            <person name="Musser W."/>
            <person name="Houck M."/>
            <person name="Haase B."/>
            <person name="Paez S."/>
            <person name="Howe K."/>
            <person name="Torrance J."/>
            <person name="Formenti G."/>
            <person name="Phillippy A."/>
            <person name="Ryder O."/>
            <person name="Jarvis E.D."/>
            <person name="Fedrigo O."/>
        </authorList>
    </citation>
    <scope>NUCLEOTIDE SEQUENCE [LARGE SCALE GENOMIC DNA]</scope>
</reference>
<dbReference type="InterPro" id="IPR039471">
    <property type="entry name" value="CXorf65-like"/>
</dbReference>
<dbReference type="Ensembl" id="ENSPSNT00000027493.1">
    <property type="protein sequence ID" value="ENSPSNP00000024439.1"/>
    <property type="gene ID" value="ENSPSNG00000017842.1"/>
</dbReference>
<name>A0A8C9CHJ0_PHOSS</name>
<sequence length="239" mass="26918">MFIFIKHGDNQQFLANTNCSVLLLLHYVHHEVGVPKTDTIDLCDAMGTMQLFFLKKTLGDYANKFLTARNTYYVCRVERGLAGTVFENVYRAFVPLLKNPEPKLIDALHTQCDLLRRGQIKMLRRQEAKKVAPMKSSVKLPVSLPKHGLSQQPPFPASLPKAPPPWPSGMNFLSKSNIHAQDLPLTSFVLPSVLVCRKLPCRGLFLYLLTLSFSSPNHQDTQTEKGPLAVVHSLRPERT</sequence>
<evidence type="ECO:0000313" key="1">
    <source>
        <dbReference type="Ensembl" id="ENSPSNP00000024439.1"/>
    </source>
</evidence>
<dbReference type="GeneTree" id="ENSGT00510000049291"/>
<proteinExistence type="predicted"/>
<dbReference type="PANTHER" id="PTHR33887">
    <property type="entry name" value="PB1 DOMAIN-CONTAINING PROTEIN"/>
    <property type="match status" value="1"/>
</dbReference>
<protein>
    <submittedName>
        <fullName evidence="1">Uncharacterized protein</fullName>
    </submittedName>
</protein>
<gene>
    <name evidence="1" type="primary">CXHXorf65</name>
</gene>
<accession>A0A8C9CHJ0</accession>
<keyword evidence="2" id="KW-1185">Reference proteome</keyword>
<dbReference type="Proteomes" id="UP000694554">
    <property type="component" value="Chromosome X"/>
</dbReference>